<proteinExistence type="predicted"/>
<name>A0A284RQF8_ARMOS</name>
<sequence>MQELQSRGQSEERQRIINPFPSAWHSNWTSWLYHDMLWHVLDDIFVNATDRLQNLQGSWTYDSKFYRPSVFRRSLEEVQTYGL</sequence>
<dbReference type="EMBL" id="FUEG01000013">
    <property type="protein sequence ID" value="SJL10997.1"/>
    <property type="molecule type" value="Genomic_DNA"/>
</dbReference>
<accession>A0A284RQF8</accession>
<evidence type="ECO:0000313" key="2">
    <source>
        <dbReference type="Proteomes" id="UP000219338"/>
    </source>
</evidence>
<dbReference type="AlphaFoldDB" id="A0A284RQF8"/>
<evidence type="ECO:0000313" key="1">
    <source>
        <dbReference type="EMBL" id="SJL10997.1"/>
    </source>
</evidence>
<keyword evidence="2" id="KW-1185">Reference proteome</keyword>
<organism evidence="1 2">
    <name type="scientific">Armillaria ostoyae</name>
    <name type="common">Armillaria root rot fungus</name>
    <dbReference type="NCBI Taxonomy" id="47428"/>
    <lineage>
        <taxon>Eukaryota</taxon>
        <taxon>Fungi</taxon>
        <taxon>Dikarya</taxon>
        <taxon>Basidiomycota</taxon>
        <taxon>Agaricomycotina</taxon>
        <taxon>Agaricomycetes</taxon>
        <taxon>Agaricomycetidae</taxon>
        <taxon>Agaricales</taxon>
        <taxon>Marasmiineae</taxon>
        <taxon>Physalacriaceae</taxon>
        <taxon>Armillaria</taxon>
    </lineage>
</organism>
<dbReference type="Proteomes" id="UP000219338">
    <property type="component" value="Unassembled WGS sequence"/>
</dbReference>
<reference evidence="2" key="1">
    <citation type="journal article" date="2017" name="Nat. Ecol. Evol.">
        <title>Genome expansion and lineage-specific genetic innovations in the forest pathogenic fungi Armillaria.</title>
        <authorList>
            <person name="Sipos G."/>
            <person name="Prasanna A.N."/>
            <person name="Walter M.C."/>
            <person name="O'Connor E."/>
            <person name="Balint B."/>
            <person name="Krizsan K."/>
            <person name="Kiss B."/>
            <person name="Hess J."/>
            <person name="Varga T."/>
            <person name="Slot J."/>
            <person name="Riley R."/>
            <person name="Boka B."/>
            <person name="Rigling D."/>
            <person name="Barry K."/>
            <person name="Lee J."/>
            <person name="Mihaltcheva S."/>
            <person name="LaButti K."/>
            <person name="Lipzen A."/>
            <person name="Waldron R."/>
            <person name="Moloney N.M."/>
            <person name="Sperisen C."/>
            <person name="Kredics L."/>
            <person name="Vagvoelgyi C."/>
            <person name="Patrignani A."/>
            <person name="Fitzpatrick D."/>
            <person name="Nagy I."/>
            <person name="Doyle S."/>
            <person name="Anderson J.B."/>
            <person name="Grigoriev I.V."/>
            <person name="Gueldener U."/>
            <person name="Muensterkoetter M."/>
            <person name="Nagy L.G."/>
        </authorList>
    </citation>
    <scope>NUCLEOTIDE SEQUENCE [LARGE SCALE GENOMIC DNA]</scope>
    <source>
        <strain evidence="2">C18/9</strain>
    </source>
</reference>
<gene>
    <name evidence="1" type="ORF">ARMOST_14395</name>
</gene>
<protein>
    <submittedName>
        <fullName evidence="1">Uncharacterized protein</fullName>
    </submittedName>
</protein>